<evidence type="ECO:0000259" key="10">
    <source>
        <dbReference type="Pfam" id="PF04290"/>
    </source>
</evidence>
<dbReference type="GO" id="GO:0005886">
    <property type="term" value="C:plasma membrane"/>
    <property type="evidence" value="ECO:0007669"/>
    <property type="project" value="UniProtKB-SubCell"/>
</dbReference>
<keyword evidence="6 9" id="KW-1133">Transmembrane helix</keyword>
<dbReference type="Proteomes" id="UP000013085">
    <property type="component" value="Unassembled WGS sequence"/>
</dbReference>
<dbReference type="EMBL" id="AGYR01000035">
    <property type="protein sequence ID" value="ENZ13147.1"/>
    <property type="molecule type" value="Genomic_DNA"/>
</dbReference>
<evidence type="ECO:0000256" key="8">
    <source>
        <dbReference type="ARBA" id="ARBA00038436"/>
    </source>
</evidence>
<proteinExistence type="inferred from homology"/>
<evidence type="ECO:0000256" key="9">
    <source>
        <dbReference type="SAM" id="Phobius"/>
    </source>
</evidence>
<organism evidence="11 12">
    <name type="scientific">[Clostridium] clostridioforme 90A8</name>
    <dbReference type="NCBI Taxonomy" id="999408"/>
    <lineage>
        <taxon>Bacteria</taxon>
        <taxon>Bacillati</taxon>
        <taxon>Bacillota</taxon>
        <taxon>Clostridia</taxon>
        <taxon>Lachnospirales</taxon>
        <taxon>Lachnospiraceae</taxon>
        <taxon>Enterocloster</taxon>
    </lineage>
</organism>
<comment type="caution">
    <text evidence="11">The sequence shown here is derived from an EMBL/GenBank/DDBJ whole genome shotgun (WGS) entry which is preliminary data.</text>
</comment>
<dbReference type="InterPro" id="IPR007387">
    <property type="entry name" value="TRAP_DctQ"/>
</dbReference>
<dbReference type="RefSeq" id="WP_002587691.1">
    <property type="nucleotide sequence ID" value="NZ_KB850977.1"/>
</dbReference>
<evidence type="ECO:0000256" key="4">
    <source>
        <dbReference type="ARBA" id="ARBA00022519"/>
    </source>
</evidence>
<protein>
    <recommendedName>
        <fullName evidence="10">Tripartite ATP-independent periplasmic transporters DctQ component domain-containing protein</fullName>
    </recommendedName>
</protein>
<gene>
    <name evidence="11" type="ORF">HMPREF1090_03083</name>
</gene>
<evidence type="ECO:0000313" key="11">
    <source>
        <dbReference type="EMBL" id="ENZ13147.1"/>
    </source>
</evidence>
<dbReference type="AlphaFoldDB" id="A0A0E2H916"/>
<evidence type="ECO:0000256" key="1">
    <source>
        <dbReference type="ARBA" id="ARBA00004429"/>
    </source>
</evidence>
<keyword evidence="7 9" id="KW-0472">Membrane</keyword>
<feature type="transmembrane region" description="Helical" evidence="9">
    <location>
        <begin position="16"/>
        <end position="38"/>
    </location>
</feature>
<dbReference type="GeneID" id="57960590"/>
<dbReference type="InterPro" id="IPR055348">
    <property type="entry name" value="DctQ"/>
</dbReference>
<sequence>MKSDNKIGNLLRNADVLAACGALILLVGVTFFGVIMRYCLGDPFVWQEEVQLALIIWVVFLGGRYAFVCGNHAAIDVIVEMFPEKLQKLLSVLIAAAAVIILCYVGYQGVRYIMQMVRYDRVTNILKIPYSLIYAPLPIGCLTMAVQVCLNTYRDLTGKGEEV</sequence>
<accession>A0A0E2H916</accession>
<dbReference type="PATRIC" id="fig|999408.3.peg.3334"/>
<feature type="transmembrane region" description="Helical" evidence="9">
    <location>
        <begin position="130"/>
        <end position="150"/>
    </location>
</feature>
<keyword evidence="2" id="KW-0813">Transport</keyword>
<comment type="similarity">
    <text evidence="8">Belongs to the TRAP transporter small permease family.</text>
</comment>
<evidence type="ECO:0000313" key="12">
    <source>
        <dbReference type="Proteomes" id="UP000013085"/>
    </source>
</evidence>
<evidence type="ECO:0000256" key="2">
    <source>
        <dbReference type="ARBA" id="ARBA00022448"/>
    </source>
</evidence>
<dbReference type="GO" id="GO:0022857">
    <property type="term" value="F:transmembrane transporter activity"/>
    <property type="evidence" value="ECO:0007669"/>
    <property type="project" value="TreeGrafter"/>
</dbReference>
<evidence type="ECO:0000256" key="3">
    <source>
        <dbReference type="ARBA" id="ARBA00022475"/>
    </source>
</evidence>
<evidence type="ECO:0000256" key="6">
    <source>
        <dbReference type="ARBA" id="ARBA00022989"/>
    </source>
</evidence>
<dbReference type="Pfam" id="PF04290">
    <property type="entry name" value="DctQ"/>
    <property type="match status" value="1"/>
</dbReference>
<keyword evidence="4" id="KW-0997">Cell inner membrane</keyword>
<name>A0A0E2H916_9FIRM</name>
<reference evidence="11 12" key="1">
    <citation type="submission" date="2013-01" db="EMBL/GenBank/DDBJ databases">
        <title>The Genome Sequence of Clostridium clostridioforme 90A8.</title>
        <authorList>
            <consortium name="The Broad Institute Genome Sequencing Platform"/>
            <person name="Earl A."/>
            <person name="Ward D."/>
            <person name="Feldgarden M."/>
            <person name="Gevers D."/>
            <person name="Courvalin P."/>
            <person name="Lambert T."/>
            <person name="Walker B."/>
            <person name="Young S.K."/>
            <person name="Zeng Q."/>
            <person name="Gargeya S."/>
            <person name="Fitzgerald M."/>
            <person name="Haas B."/>
            <person name="Abouelleil A."/>
            <person name="Alvarado L."/>
            <person name="Arachchi H.M."/>
            <person name="Berlin A.M."/>
            <person name="Chapman S.B."/>
            <person name="Dewar J."/>
            <person name="Goldberg J."/>
            <person name="Griggs A."/>
            <person name="Gujja S."/>
            <person name="Hansen M."/>
            <person name="Howarth C."/>
            <person name="Imamovic A."/>
            <person name="Larimer J."/>
            <person name="McCowan C."/>
            <person name="Murphy C."/>
            <person name="Neiman D."/>
            <person name="Pearson M."/>
            <person name="Priest M."/>
            <person name="Roberts A."/>
            <person name="Saif S."/>
            <person name="Shea T."/>
            <person name="Sisk P."/>
            <person name="Sykes S."/>
            <person name="Wortman J."/>
            <person name="Nusbaum C."/>
            <person name="Birren B."/>
        </authorList>
    </citation>
    <scope>NUCLEOTIDE SEQUENCE [LARGE SCALE GENOMIC DNA]</scope>
    <source>
        <strain evidence="11 12">90A8</strain>
    </source>
</reference>
<feature type="transmembrane region" description="Helical" evidence="9">
    <location>
        <begin position="50"/>
        <end position="68"/>
    </location>
</feature>
<comment type="subcellular location">
    <subcellularLocation>
        <location evidence="1">Cell inner membrane</location>
        <topology evidence="1">Multi-pass membrane protein</topology>
    </subcellularLocation>
</comment>
<keyword evidence="3" id="KW-1003">Cell membrane</keyword>
<dbReference type="GO" id="GO:0015740">
    <property type="term" value="P:C4-dicarboxylate transport"/>
    <property type="evidence" value="ECO:0007669"/>
    <property type="project" value="TreeGrafter"/>
</dbReference>
<dbReference type="PANTHER" id="PTHR35011">
    <property type="entry name" value="2,3-DIKETO-L-GULONATE TRAP TRANSPORTER SMALL PERMEASE PROTEIN YIAM"/>
    <property type="match status" value="1"/>
</dbReference>
<evidence type="ECO:0000256" key="7">
    <source>
        <dbReference type="ARBA" id="ARBA00023136"/>
    </source>
</evidence>
<dbReference type="PANTHER" id="PTHR35011:SF2">
    <property type="entry name" value="2,3-DIKETO-L-GULONATE TRAP TRANSPORTER SMALL PERMEASE PROTEIN YIAM"/>
    <property type="match status" value="1"/>
</dbReference>
<dbReference type="HOGENOM" id="CLU_086356_3_3_9"/>
<keyword evidence="5 9" id="KW-0812">Transmembrane</keyword>
<feature type="transmembrane region" description="Helical" evidence="9">
    <location>
        <begin position="89"/>
        <end position="110"/>
    </location>
</feature>
<evidence type="ECO:0000256" key="5">
    <source>
        <dbReference type="ARBA" id="ARBA00022692"/>
    </source>
</evidence>
<feature type="domain" description="Tripartite ATP-independent periplasmic transporters DctQ component" evidence="10">
    <location>
        <begin position="26"/>
        <end position="157"/>
    </location>
</feature>